<keyword evidence="3" id="KW-1185">Reference proteome</keyword>
<dbReference type="eggNOG" id="arCOG04306">
    <property type="taxonomic scope" value="Archaea"/>
</dbReference>
<dbReference type="InterPro" id="IPR011335">
    <property type="entry name" value="Restrct_endonuc-II-like"/>
</dbReference>
<dbReference type="PANTHER" id="PTHR34314">
    <property type="entry name" value="CRENARCHAEAL PROTEIN, PUTATIVE-RELATED"/>
    <property type="match status" value="1"/>
</dbReference>
<reference evidence="2 3" key="2">
    <citation type="journal article" date="2011" name="Stand. Genomic Sci.">
        <title>Complete genome sequence of Staphylothermus hellenicus P8.</title>
        <authorList>
            <person name="Anderson I."/>
            <person name="Wirth R."/>
            <person name="Lucas S."/>
            <person name="Copeland A."/>
            <person name="Lapidus A."/>
            <person name="Cheng J.F."/>
            <person name="Goodwin L."/>
            <person name="Pitluck S."/>
            <person name="Davenport K."/>
            <person name="Detter J.C."/>
            <person name="Han C."/>
            <person name="Tapia R."/>
            <person name="Land M."/>
            <person name="Hauser L."/>
            <person name="Pati A."/>
            <person name="Mikhailova N."/>
            <person name="Woyke T."/>
            <person name="Klenk H.P."/>
            <person name="Kyrpides N."/>
            <person name="Ivanova N."/>
        </authorList>
    </citation>
    <scope>NUCLEOTIDE SEQUENCE [LARGE SCALE GENOMIC DNA]</scope>
    <source>
        <strain evidence="3">DSM 12710 / JCM 10830 / BK20S6-10-b1 / P8</strain>
    </source>
</reference>
<dbReference type="PANTHER" id="PTHR34314:SF6">
    <property type="entry name" value="DUF3782 DOMAIN-CONTAINING PROTEIN"/>
    <property type="match status" value="1"/>
</dbReference>
<dbReference type="InterPro" id="IPR036390">
    <property type="entry name" value="WH_DNA-bd_sf"/>
</dbReference>
<gene>
    <name evidence="2" type="ordered locus">Shell_0281</name>
</gene>
<dbReference type="Gene3D" id="3.40.1350.10">
    <property type="match status" value="1"/>
</dbReference>
<keyword evidence="2" id="KW-0378">Hydrolase</keyword>
<proteinExistence type="predicted"/>
<keyword evidence="1" id="KW-0175">Coiled coil</keyword>
<dbReference type="GO" id="GO:0004519">
    <property type="term" value="F:endonuclease activity"/>
    <property type="evidence" value="ECO:0007669"/>
    <property type="project" value="UniProtKB-KW"/>
</dbReference>
<evidence type="ECO:0000256" key="1">
    <source>
        <dbReference type="SAM" id="Coils"/>
    </source>
</evidence>
<dbReference type="KEGG" id="shc:Shell_0281"/>
<protein>
    <submittedName>
        <fullName evidence="2">Endonuclease (RecB family)-like protein</fullName>
    </submittedName>
</protein>
<dbReference type="AlphaFoldDB" id="D7DB72"/>
<keyword evidence="2" id="KW-0255">Endonuclease</keyword>
<dbReference type="GeneID" id="9233570"/>
<organism evidence="2 3">
    <name type="scientific">Staphylothermus hellenicus (strain DSM 12710 / JCM 10830 / BK20S6-10-b1 / P8)</name>
    <dbReference type="NCBI Taxonomy" id="591019"/>
    <lineage>
        <taxon>Archaea</taxon>
        <taxon>Thermoproteota</taxon>
        <taxon>Thermoprotei</taxon>
        <taxon>Desulfurococcales</taxon>
        <taxon>Desulfurococcaceae</taxon>
        <taxon>Staphylothermus</taxon>
    </lineage>
</organism>
<reference evidence="3" key="1">
    <citation type="submission" date="2010-05" db="EMBL/GenBank/DDBJ databases">
        <title>Complete sequence of Staphylothermus hellenicus DSM 12710.</title>
        <authorList>
            <consortium name="US DOE Joint Genome Institute"/>
            <person name="Lucas S."/>
            <person name="Copeland A."/>
            <person name="Lapidus A."/>
            <person name="Cheng J.-F."/>
            <person name="Bruce D."/>
            <person name="Goodwin L."/>
            <person name="Pitluck S."/>
            <person name="Davenport K."/>
            <person name="Detter J.C."/>
            <person name="Han C."/>
            <person name="Tapia R."/>
            <person name="Larimer F."/>
            <person name="Land M."/>
            <person name="Hauser L."/>
            <person name="Kyrpides N."/>
            <person name="Mikhailova N."/>
            <person name="Anderson I.J."/>
            <person name="Woyke T."/>
        </authorList>
    </citation>
    <scope>NUCLEOTIDE SEQUENCE [LARGE SCALE GENOMIC DNA]</scope>
    <source>
        <strain evidence="3">DSM 12710 / JCM 10830 / BK20S6-10-b1 / P8</strain>
    </source>
</reference>
<dbReference type="Proteomes" id="UP000002573">
    <property type="component" value="Chromosome"/>
</dbReference>
<dbReference type="STRING" id="591019.Shell_0281"/>
<name>D7DB72_STAHD</name>
<accession>D7DB72</accession>
<evidence type="ECO:0000313" key="3">
    <source>
        <dbReference type="Proteomes" id="UP000002573"/>
    </source>
</evidence>
<dbReference type="SUPFAM" id="SSF46785">
    <property type="entry name" value="Winged helix' DNA-binding domain"/>
    <property type="match status" value="1"/>
</dbReference>
<evidence type="ECO:0000313" key="2">
    <source>
        <dbReference type="EMBL" id="ADI31419.1"/>
    </source>
</evidence>
<dbReference type="RefSeq" id="WP_013142617.1">
    <property type="nucleotide sequence ID" value="NC_014205.1"/>
</dbReference>
<dbReference type="OrthoDB" id="31513at2157"/>
<dbReference type="InterPro" id="IPR011856">
    <property type="entry name" value="tRNA_endonuc-like_dom_sf"/>
</dbReference>
<sequence length="238" mass="27139">MVLSAKRKWRSSEEIALQFLEQQGFRIIDRHVKVKIEGVEVSEIDAVVEDGKGEKYAVEIKAGTIDVNGIRQAYVNAQLVGYKPLIVAKGFADDSAAALAEKLGIKVYQLKDYYLVEAEELETLVKASINNIIQELLDTLLTEKKLGPEEYDFLEKMATTKTIKELADKQNITINDVARKIRRLQKKGILSYKHKNYQYLRLEAQLLILRENINRAINKLNLILDQISNLLKTPKNQP</sequence>
<dbReference type="SUPFAM" id="SSF52980">
    <property type="entry name" value="Restriction endonuclease-like"/>
    <property type="match status" value="1"/>
</dbReference>
<feature type="coiled-coil region" evidence="1">
    <location>
        <begin position="167"/>
        <end position="219"/>
    </location>
</feature>
<dbReference type="HOGENOM" id="CLU_088484_0_0_2"/>
<keyword evidence="2" id="KW-0540">Nuclease</keyword>
<dbReference type="EMBL" id="CP002051">
    <property type="protein sequence ID" value="ADI31419.1"/>
    <property type="molecule type" value="Genomic_DNA"/>
</dbReference>
<dbReference type="GO" id="GO:0003676">
    <property type="term" value="F:nucleic acid binding"/>
    <property type="evidence" value="ECO:0007669"/>
    <property type="project" value="InterPro"/>
</dbReference>